<dbReference type="GeneID" id="37271326"/>
<accession>A0A316ZJ90</accession>
<evidence type="ECO:0000256" key="1">
    <source>
        <dbReference type="SAM" id="MobiDB-lite"/>
    </source>
</evidence>
<keyword evidence="3" id="KW-1185">Reference proteome</keyword>
<dbReference type="AlphaFoldDB" id="A0A316ZJ90"/>
<proteinExistence type="predicted"/>
<dbReference type="RefSeq" id="XP_025601321.1">
    <property type="nucleotide sequence ID" value="XM_025743782.1"/>
</dbReference>
<feature type="compositionally biased region" description="Basic and acidic residues" evidence="1">
    <location>
        <begin position="1"/>
        <end position="20"/>
    </location>
</feature>
<sequence>MAPSKTDLKRRAQKKADLEGTRVPTTKGGVPLKAPKEQIQCTSCKAMLEKRQVHQLKLHHEAKHDKLPFAQCFPGVEA</sequence>
<gene>
    <name evidence="2" type="ORF">FA09DRAFT_335687</name>
</gene>
<name>A0A316ZJ90_9BASI</name>
<dbReference type="InterPro" id="IPR026939">
    <property type="entry name" value="ZNF706/At2g23090_sf"/>
</dbReference>
<dbReference type="SUPFAM" id="SSF118359">
    <property type="entry name" value="Expressed protein At2g23090/F21P24.15"/>
    <property type="match status" value="1"/>
</dbReference>
<organism evidence="2 3">
    <name type="scientific">Tilletiopsis washingtonensis</name>
    <dbReference type="NCBI Taxonomy" id="58919"/>
    <lineage>
        <taxon>Eukaryota</taxon>
        <taxon>Fungi</taxon>
        <taxon>Dikarya</taxon>
        <taxon>Basidiomycota</taxon>
        <taxon>Ustilaginomycotina</taxon>
        <taxon>Exobasidiomycetes</taxon>
        <taxon>Entylomatales</taxon>
        <taxon>Entylomatales incertae sedis</taxon>
        <taxon>Tilletiopsis</taxon>
    </lineage>
</organism>
<reference evidence="2 3" key="1">
    <citation type="journal article" date="2018" name="Mol. Biol. Evol.">
        <title>Broad Genomic Sampling Reveals a Smut Pathogenic Ancestry of the Fungal Clade Ustilaginomycotina.</title>
        <authorList>
            <person name="Kijpornyongpan T."/>
            <person name="Mondo S.J."/>
            <person name="Barry K."/>
            <person name="Sandor L."/>
            <person name="Lee J."/>
            <person name="Lipzen A."/>
            <person name="Pangilinan J."/>
            <person name="LaButti K."/>
            <person name="Hainaut M."/>
            <person name="Henrissat B."/>
            <person name="Grigoriev I.V."/>
            <person name="Spatafora J.W."/>
            <person name="Aime M.C."/>
        </authorList>
    </citation>
    <scope>NUCLEOTIDE SEQUENCE [LARGE SCALE GENOMIC DNA]</scope>
    <source>
        <strain evidence="2 3">MCA 4186</strain>
    </source>
</reference>
<dbReference type="OrthoDB" id="2532623at2759"/>
<dbReference type="EMBL" id="KZ819283">
    <property type="protein sequence ID" value="PWO01043.1"/>
    <property type="molecule type" value="Genomic_DNA"/>
</dbReference>
<dbReference type="Gene3D" id="4.10.1050.10">
    <property type="entry name" value="At2g23090-like"/>
    <property type="match status" value="1"/>
</dbReference>
<evidence type="ECO:0000313" key="3">
    <source>
        <dbReference type="Proteomes" id="UP000245946"/>
    </source>
</evidence>
<evidence type="ECO:0000313" key="2">
    <source>
        <dbReference type="EMBL" id="PWO01043.1"/>
    </source>
</evidence>
<feature type="region of interest" description="Disordered" evidence="1">
    <location>
        <begin position="1"/>
        <end position="32"/>
    </location>
</feature>
<dbReference type="Proteomes" id="UP000245946">
    <property type="component" value="Unassembled WGS sequence"/>
</dbReference>
<protein>
    <submittedName>
        <fullName evidence="2">Uncharacterized protein</fullName>
    </submittedName>
</protein>